<keyword evidence="3" id="KW-0862">Zinc</keyword>
<proteinExistence type="predicted"/>
<feature type="domain" description="RING-type" evidence="7">
    <location>
        <begin position="199"/>
        <end position="243"/>
    </location>
</feature>
<dbReference type="PIR" id="T22135">
    <property type="entry name" value="T22135"/>
</dbReference>
<dbReference type="PANTHER" id="PTHR47156">
    <property type="entry name" value="PROTEIN CBG20824"/>
    <property type="match status" value="1"/>
</dbReference>
<dbReference type="RefSeq" id="NP_496523.1">
    <property type="nucleotide sequence ID" value="NM_064122.6"/>
</dbReference>
<dbReference type="SMART" id="SM00184">
    <property type="entry name" value="RING"/>
    <property type="match status" value="1"/>
</dbReference>
<dbReference type="SUPFAM" id="SSF57850">
    <property type="entry name" value="RING/U-box"/>
    <property type="match status" value="1"/>
</dbReference>
<keyword evidence="2 4" id="KW-0863">Zinc-finger</keyword>
<dbReference type="eggNOG" id="KOG4185">
    <property type="taxonomic scope" value="Eukaryota"/>
</dbReference>
<dbReference type="SMR" id="Q20369"/>
<evidence type="ECO:0000256" key="5">
    <source>
        <dbReference type="SAM" id="Coils"/>
    </source>
</evidence>
<sequence length="263" mass="31745">MDHGRRRLHSGSTPRGGERPAKRERISVEEQQSQEIRNLKRKLEEARQREDKYIKNEQLHHTAMRSKQQRIERMEKSMESTNRKMYATQCRLNDMENIYDDLEMESKIMADFIDHYYDSRNITEEDRDELQDKLDEEAANYRDLEDRIKEVRHRDRYMKTVETERKRTTFYRKKMLELAEQLQFEQQEVTGETPLWKLCEICAHQFSHSDEYVPRVLVCGHTLCTSCIEKLDVGDGIRCPFCRTWTNMKRIEALPKNFQILQM</sequence>
<dbReference type="InterPro" id="IPR027370">
    <property type="entry name" value="Znf-RING_euk"/>
</dbReference>
<dbReference type="PaxDb" id="6239-F43G6.8"/>
<dbReference type="IntAct" id="Q20369">
    <property type="interactions" value="2"/>
</dbReference>
<keyword evidence="5" id="KW-0175">Coiled coil</keyword>
<name>Q20369_CAEEL</name>
<dbReference type="CTD" id="174815"/>
<evidence type="ECO:0000256" key="2">
    <source>
        <dbReference type="ARBA" id="ARBA00022771"/>
    </source>
</evidence>
<reference evidence="8 9" key="1">
    <citation type="journal article" date="1998" name="Science">
        <title>Genome sequence of the nematode C. elegans: a platform for investigating biology.</title>
        <authorList>
            <consortium name="The C. elegans sequencing consortium"/>
            <person name="Sulson J.E."/>
            <person name="Waterston R."/>
        </authorList>
    </citation>
    <scope>NUCLEOTIDE SEQUENCE [LARGE SCALE GENOMIC DNA]</scope>
    <source>
        <strain evidence="8 9">Bristol N2</strain>
    </source>
</reference>
<dbReference type="WormBase" id="F43G6.8">
    <property type="protein sequence ID" value="CE20789"/>
    <property type="gene ID" value="WBGene00009660"/>
</dbReference>
<dbReference type="GeneID" id="174815"/>
<dbReference type="FunCoup" id="Q20369">
    <property type="interactions" value="2"/>
</dbReference>
<dbReference type="InParanoid" id="Q20369"/>
<feature type="region of interest" description="Disordered" evidence="6">
    <location>
        <begin position="1"/>
        <end position="37"/>
    </location>
</feature>
<feature type="compositionally biased region" description="Basic and acidic residues" evidence="6">
    <location>
        <begin position="16"/>
        <end position="28"/>
    </location>
</feature>
<accession>Q20369</accession>
<protein>
    <submittedName>
        <fullName evidence="8">RING-type domain-containing protein</fullName>
    </submittedName>
</protein>
<dbReference type="EMBL" id="BX284602">
    <property type="protein sequence ID" value="CAA90397.1"/>
    <property type="molecule type" value="Genomic_DNA"/>
</dbReference>
<gene>
    <name evidence="8" type="ORF">CELE_F43G6.8</name>
    <name evidence="8 10" type="ORF">F43G6.8</name>
</gene>
<dbReference type="InterPro" id="IPR001841">
    <property type="entry name" value="Znf_RING"/>
</dbReference>
<dbReference type="PROSITE" id="PS50089">
    <property type="entry name" value="ZF_RING_2"/>
    <property type="match status" value="1"/>
</dbReference>
<evidence type="ECO:0000256" key="3">
    <source>
        <dbReference type="ARBA" id="ARBA00022833"/>
    </source>
</evidence>
<evidence type="ECO:0000313" key="10">
    <source>
        <dbReference type="WormBase" id="F43G6.8"/>
    </source>
</evidence>
<keyword evidence="9" id="KW-1185">Reference proteome</keyword>
<evidence type="ECO:0000256" key="6">
    <source>
        <dbReference type="SAM" id="MobiDB-lite"/>
    </source>
</evidence>
<dbReference type="KEGG" id="cel:CELE_F43G6.8"/>
<dbReference type="PROSITE" id="PS00518">
    <property type="entry name" value="ZF_RING_1"/>
    <property type="match status" value="1"/>
</dbReference>
<dbReference type="HOGENOM" id="CLU_1058577_0_0_1"/>
<evidence type="ECO:0000256" key="4">
    <source>
        <dbReference type="PROSITE-ProRule" id="PRU00175"/>
    </source>
</evidence>
<dbReference type="Pfam" id="PF13445">
    <property type="entry name" value="zf-RING_UBOX"/>
    <property type="match status" value="1"/>
</dbReference>
<dbReference type="InterPro" id="IPR052667">
    <property type="entry name" value="E3_ubiquitin-ligase_RING"/>
</dbReference>
<dbReference type="Proteomes" id="UP000001940">
    <property type="component" value="Chromosome II"/>
</dbReference>
<evidence type="ECO:0000313" key="9">
    <source>
        <dbReference type="Proteomes" id="UP000001940"/>
    </source>
</evidence>
<dbReference type="InterPro" id="IPR017907">
    <property type="entry name" value="Znf_RING_CS"/>
</dbReference>
<evidence type="ECO:0000256" key="1">
    <source>
        <dbReference type="ARBA" id="ARBA00022723"/>
    </source>
</evidence>
<dbReference type="OMA" id="EICIVEY"/>
<feature type="coiled-coil region" evidence="5">
    <location>
        <begin position="120"/>
        <end position="154"/>
    </location>
</feature>
<dbReference type="Gene3D" id="3.30.40.10">
    <property type="entry name" value="Zinc/RING finger domain, C3HC4 (zinc finger)"/>
    <property type="match status" value="1"/>
</dbReference>
<evidence type="ECO:0000313" key="8">
    <source>
        <dbReference type="EMBL" id="CAA90397.1"/>
    </source>
</evidence>
<dbReference type="GO" id="GO:0008270">
    <property type="term" value="F:zinc ion binding"/>
    <property type="evidence" value="ECO:0007669"/>
    <property type="project" value="UniProtKB-KW"/>
</dbReference>
<dbReference type="AGR" id="WB:WBGene00009660"/>
<keyword evidence="1" id="KW-0479">Metal-binding</keyword>
<organism evidence="8 9">
    <name type="scientific">Caenorhabditis elegans</name>
    <dbReference type="NCBI Taxonomy" id="6239"/>
    <lineage>
        <taxon>Eukaryota</taxon>
        <taxon>Metazoa</taxon>
        <taxon>Ecdysozoa</taxon>
        <taxon>Nematoda</taxon>
        <taxon>Chromadorea</taxon>
        <taxon>Rhabditida</taxon>
        <taxon>Rhabditina</taxon>
        <taxon>Rhabditomorpha</taxon>
        <taxon>Rhabditoidea</taxon>
        <taxon>Rhabditidae</taxon>
        <taxon>Peloderinae</taxon>
        <taxon>Caenorhabditis</taxon>
    </lineage>
</organism>
<dbReference type="UCSC" id="F43G6.8">
    <property type="organism name" value="c. elegans"/>
</dbReference>
<dbReference type="OrthoDB" id="5874122at2759"/>
<dbReference type="PhylomeDB" id="Q20369"/>
<evidence type="ECO:0000259" key="7">
    <source>
        <dbReference type="PROSITE" id="PS50089"/>
    </source>
</evidence>
<dbReference type="PANTHER" id="PTHR47156:SF10">
    <property type="entry name" value="E3 UBIQUITIN-PROTEIN LIGASE TRIM-21-RELATED"/>
    <property type="match status" value="1"/>
</dbReference>
<dbReference type="DIP" id="DIP-27354N"/>
<dbReference type="InterPro" id="IPR013083">
    <property type="entry name" value="Znf_RING/FYVE/PHD"/>
</dbReference>
<dbReference type="AlphaFoldDB" id="Q20369"/>
<dbReference type="Bgee" id="WBGene00009660">
    <property type="expression patterns" value="Expressed in pharyngeal muscle cell (C elegans) and 3 other cell types or tissues"/>
</dbReference>